<dbReference type="AlphaFoldDB" id="A0A846MR64"/>
<keyword evidence="1" id="KW-0732">Signal</keyword>
<evidence type="ECO:0008006" key="4">
    <source>
        <dbReference type="Google" id="ProtNLM"/>
    </source>
</evidence>
<sequence>MNIRLCALFATALLLFTWAGAYSQSREVQEKYLSRRWIYEPSFSQAPSSLLEKESLDKSDTELQLEGELSSKHVEHYEFAVLQFKRSGKLRYRNQGGIERDGRWRLSGDGRTLFLELDEKTYRYRVEALTPSQLVISHEDGSRWVFSPEK</sequence>
<feature type="signal peptide" evidence="1">
    <location>
        <begin position="1"/>
        <end position="21"/>
    </location>
</feature>
<evidence type="ECO:0000256" key="1">
    <source>
        <dbReference type="SAM" id="SignalP"/>
    </source>
</evidence>
<dbReference type="RefSeq" id="WP_166919401.1">
    <property type="nucleotide sequence ID" value="NZ_JAASRN010000002.1"/>
</dbReference>
<accession>A0A846MR64</accession>
<proteinExistence type="predicted"/>
<dbReference type="Proteomes" id="UP000537126">
    <property type="component" value="Unassembled WGS sequence"/>
</dbReference>
<keyword evidence="3" id="KW-1185">Reference proteome</keyword>
<evidence type="ECO:0000313" key="3">
    <source>
        <dbReference type="Proteomes" id="UP000537126"/>
    </source>
</evidence>
<organism evidence="2 3">
    <name type="scientific">Thermonema lapsum</name>
    <dbReference type="NCBI Taxonomy" id="28195"/>
    <lineage>
        <taxon>Bacteria</taxon>
        <taxon>Pseudomonadati</taxon>
        <taxon>Bacteroidota</taxon>
        <taxon>Cytophagia</taxon>
        <taxon>Cytophagales</taxon>
        <taxon>Thermonemataceae</taxon>
        <taxon>Thermonema</taxon>
    </lineage>
</organism>
<feature type="chain" id="PRO_5032897357" description="Lipocalin-like domain-containing protein" evidence="1">
    <location>
        <begin position="22"/>
        <end position="150"/>
    </location>
</feature>
<dbReference type="EMBL" id="JAASRN010000002">
    <property type="protein sequence ID" value="NIK74074.1"/>
    <property type="molecule type" value="Genomic_DNA"/>
</dbReference>
<gene>
    <name evidence="2" type="ORF">FHS56_001587</name>
</gene>
<comment type="caution">
    <text evidence="2">The sequence shown here is derived from an EMBL/GenBank/DDBJ whole genome shotgun (WGS) entry which is preliminary data.</text>
</comment>
<evidence type="ECO:0000313" key="2">
    <source>
        <dbReference type="EMBL" id="NIK74074.1"/>
    </source>
</evidence>
<name>A0A846MR64_9BACT</name>
<protein>
    <recommendedName>
        <fullName evidence="4">Lipocalin-like domain-containing protein</fullName>
    </recommendedName>
</protein>
<reference evidence="2 3" key="1">
    <citation type="submission" date="2020-03" db="EMBL/GenBank/DDBJ databases">
        <title>Genomic Encyclopedia of Type Strains, Phase IV (KMG-IV): sequencing the most valuable type-strain genomes for metagenomic binning, comparative biology and taxonomic classification.</title>
        <authorList>
            <person name="Goeker M."/>
        </authorList>
    </citation>
    <scope>NUCLEOTIDE SEQUENCE [LARGE SCALE GENOMIC DNA]</scope>
    <source>
        <strain evidence="2 3">DSM 5718</strain>
    </source>
</reference>